<comment type="caution">
    <text evidence="2">The sequence shown here is derived from an EMBL/GenBank/DDBJ whole genome shotgun (WGS) entry which is preliminary data.</text>
</comment>
<dbReference type="KEGG" id="tng:GSTEN00017041G001"/>
<gene>
    <name evidence="2" type="ORF">GSTENG00017041001</name>
</gene>
<sequence length="114" mass="12026">MLMWESLSCAVIPAVTPSGPWGHVTSRWAEGPAPGPPGLLGGPKREELCVPVLQLAAGSPAEVCRNNLCGSWGPRSSWPRSGGRLWGPGGSSPRRSSVPQRRGRSATRLLCKCV</sequence>
<dbReference type="AlphaFoldDB" id="Q4SJU7"/>
<feature type="compositionally biased region" description="Low complexity" evidence="1">
    <location>
        <begin position="91"/>
        <end position="100"/>
    </location>
</feature>
<reference evidence="2" key="1">
    <citation type="journal article" date="2004" name="Nature">
        <title>Genome duplication in the teleost fish Tetraodon nigroviridis reveals the early vertebrate proto-karyotype.</title>
        <authorList>
            <person name="Jaillon O."/>
            <person name="Aury J.-M."/>
            <person name="Brunet F."/>
            <person name="Petit J.-L."/>
            <person name="Stange-Thomann N."/>
            <person name="Mauceli E."/>
            <person name="Bouneau L."/>
            <person name="Fischer C."/>
            <person name="Ozouf-Costaz C."/>
            <person name="Bernot A."/>
            <person name="Nicaud S."/>
            <person name="Jaffe D."/>
            <person name="Fisher S."/>
            <person name="Lutfalla G."/>
            <person name="Dossat C."/>
            <person name="Segurens B."/>
            <person name="Dasilva C."/>
            <person name="Salanoubat M."/>
            <person name="Levy M."/>
            <person name="Boudet N."/>
            <person name="Castellano S."/>
            <person name="Anthouard V."/>
            <person name="Jubin C."/>
            <person name="Castelli V."/>
            <person name="Katinka M."/>
            <person name="Vacherie B."/>
            <person name="Biemont C."/>
            <person name="Skalli Z."/>
            <person name="Cattolico L."/>
            <person name="Poulain J."/>
            <person name="De Berardinis V."/>
            <person name="Cruaud C."/>
            <person name="Duprat S."/>
            <person name="Brottier P."/>
            <person name="Coutanceau J.-P."/>
            <person name="Gouzy J."/>
            <person name="Parra G."/>
            <person name="Lardier G."/>
            <person name="Chapple C."/>
            <person name="McKernan K.J."/>
            <person name="McEwan P."/>
            <person name="Bosak S."/>
            <person name="Kellis M."/>
            <person name="Volff J.-N."/>
            <person name="Guigo R."/>
            <person name="Zody M.C."/>
            <person name="Mesirov J."/>
            <person name="Lindblad-Toh K."/>
            <person name="Birren B."/>
            <person name="Nusbaum C."/>
            <person name="Kahn D."/>
            <person name="Robinson-Rechavi M."/>
            <person name="Laudet V."/>
            <person name="Schachter V."/>
            <person name="Quetier F."/>
            <person name="Saurin W."/>
            <person name="Scarpelli C."/>
            <person name="Wincker P."/>
            <person name="Lander E.S."/>
            <person name="Weissenbach J."/>
            <person name="Roest Crollius H."/>
        </authorList>
    </citation>
    <scope>NUCLEOTIDE SEQUENCE [LARGE SCALE GENOMIC DNA]</scope>
</reference>
<name>Q4SJU7_TETNG</name>
<evidence type="ECO:0000313" key="2">
    <source>
        <dbReference type="EMBL" id="CAF99085.1"/>
    </source>
</evidence>
<dbReference type="EMBL" id="CAAE01014573">
    <property type="protein sequence ID" value="CAF99085.1"/>
    <property type="molecule type" value="Genomic_DNA"/>
</dbReference>
<proteinExistence type="predicted"/>
<accession>Q4SJU7</accession>
<evidence type="ECO:0000256" key="1">
    <source>
        <dbReference type="SAM" id="MobiDB-lite"/>
    </source>
</evidence>
<reference evidence="2" key="2">
    <citation type="submission" date="2004-02" db="EMBL/GenBank/DDBJ databases">
        <authorList>
            <consortium name="Genoscope"/>
            <consortium name="Whitehead Institute Centre for Genome Research"/>
        </authorList>
    </citation>
    <scope>NUCLEOTIDE SEQUENCE</scope>
</reference>
<organism evidence="2">
    <name type="scientific">Tetraodon nigroviridis</name>
    <name type="common">Spotted green pufferfish</name>
    <name type="synonym">Chelonodon nigroviridis</name>
    <dbReference type="NCBI Taxonomy" id="99883"/>
    <lineage>
        <taxon>Eukaryota</taxon>
        <taxon>Metazoa</taxon>
        <taxon>Chordata</taxon>
        <taxon>Craniata</taxon>
        <taxon>Vertebrata</taxon>
        <taxon>Euteleostomi</taxon>
        <taxon>Actinopterygii</taxon>
        <taxon>Neopterygii</taxon>
        <taxon>Teleostei</taxon>
        <taxon>Neoteleostei</taxon>
        <taxon>Acanthomorphata</taxon>
        <taxon>Eupercaria</taxon>
        <taxon>Tetraodontiformes</taxon>
        <taxon>Tetradontoidea</taxon>
        <taxon>Tetraodontidae</taxon>
        <taxon>Tetraodon</taxon>
    </lineage>
</organism>
<feature type="region of interest" description="Disordered" evidence="1">
    <location>
        <begin position="74"/>
        <end position="106"/>
    </location>
</feature>
<protein>
    <submittedName>
        <fullName evidence="2">(spotted green pufferfish) hypothetical protein</fullName>
    </submittedName>
</protein>